<evidence type="ECO:0000313" key="2">
    <source>
        <dbReference type="EMBL" id="ACZ07553.1"/>
    </source>
</evidence>
<protein>
    <submittedName>
        <fullName evidence="2">Methyltransferase type 11</fullName>
    </submittedName>
</protein>
<reference evidence="3" key="1">
    <citation type="submission" date="2009-09" db="EMBL/GenBank/DDBJ databases">
        <title>The complete chromosome of Sebaldella termitidis ATCC 33386.</title>
        <authorList>
            <consortium name="US DOE Joint Genome Institute (JGI-PGF)"/>
            <person name="Lucas S."/>
            <person name="Copeland A."/>
            <person name="Lapidus A."/>
            <person name="Glavina del Rio T."/>
            <person name="Dalin E."/>
            <person name="Tice H."/>
            <person name="Bruce D."/>
            <person name="Goodwin L."/>
            <person name="Pitluck S."/>
            <person name="Kyrpides N."/>
            <person name="Mavromatis K."/>
            <person name="Ivanova N."/>
            <person name="Mikhailova N."/>
            <person name="Sims D."/>
            <person name="Meincke L."/>
            <person name="Brettin T."/>
            <person name="Detter J.C."/>
            <person name="Han C."/>
            <person name="Larimer F."/>
            <person name="Land M."/>
            <person name="Hauser L."/>
            <person name="Markowitz V."/>
            <person name="Cheng J.F."/>
            <person name="Hugenholtz P."/>
            <person name="Woyke T."/>
            <person name="Wu D."/>
            <person name="Eisen J.A."/>
        </authorList>
    </citation>
    <scope>NUCLEOTIDE SEQUENCE [LARGE SCALE GENOMIC DNA]</scope>
    <source>
        <strain evidence="3">ATCC 33386 / NCTC 11300</strain>
    </source>
</reference>
<sequence length="243" mass="28213">MANYYDNEKFFNGYMSIRSQKMNYNNCIEEPLMLKLIGNTEGKDILDIGCGSGDLSSILAKTANSVLGIDISQKMLNTAREKNISNNIRYQELSMENIDSLSEKFDIAVSSLAFHYVENFEKLILDISKLLRKRGSLIFSQEHPMVTANRQLKDWICDPETKSRYWPVSNYNEEGERFEKWFIDNVKKYHRTLSTIINTIIKNNFEILEIAESRADDELISKEPKFLNGKNLAHFLFIKARKL</sequence>
<feature type="domain" description="Methyltransferase type 11" evidence="1">
    <location>
        <begin position="46"/>
        <end position="139"/>
    </location>
</feature>
<dbReference type="AlphaFoldDB" id="D1APX5"/>
<evidence type="ECO:0000259" key="1">
    <source>
        <dbReference type="Pfam" id="PF08241"/>
    </source>
</evidence>
<dbReference type="Proteomes" id="UP000000845">
    <property type="component" value="Chromosome"/>
</dbReference>
<keyword evidence="2" id="KW-0808">Transferase</keyword>
<organism evidence="2 3">
    <name type="scientific">Sebaldella termitidis (strain ATCC 33386 / NCTC 11300)</name>
    <dbReference type="NCBI Taxonomy" id="526218"/>
    <lineage>
        <taxon>Bacteria</taxon>
        <taxon>Fusobacteriati</taxon>
        <taxon>Fusobacteriota</taxon>
        <taxon>Fusobacteriia</taxon>
        <taxon>Fusobacteriales</taxon>
        <taxon>Leptotrichiaceae</taxon>
        <taxon>Sebaldella</taxon>
    </lineage>
</organism>
<dbReference type="RefSeq" id="WP_012860149.1">
    <property type="nucleotide sequence ID" value="NC_013517.1"/>
</dbReference>
<reference evidence="2 3" key="2">
    <citation type="journal article" date="2010" name="Stand. Genomic Sci.">
        <title>Complete genome sequence of Sebaldella termitidis type strain (NCTC 11300).</title>
        <authorList>
            <person name="Harmon-Smith M."/>
            <person name="Celia L."/>
            <person name="Chertkov O."/>
            <person name="Lapidus A."/>
            <person name="Copeland A."/>
            <person name="Glavina Del Rio T."/>
            <person name="Nolan M."/>
            <person name="Lucas S."/>
            <person name="Tice H."/>
            <person name="Cheng J.F."/>
            <person name="Han C."/>
            <person name="Detter J.C."/>
            <person name="Bruce D."/>
            <person name="Goodwin L."/>
            <person name="Pitluck S."/>
            <person name="Pati A."/>
            <person name="Liolios K."/>
            <person name="Ivanova N."/>
            <person name="Mavromatis K."/>
            <person name="Mikhailova N."/>
            <person name="Chen A."/>
            <person name="Palaniappan K."/>
            <person name="Land M."/>
            <person name="Hauser L."/>
            <person name="Chang Y.J."/>
            <person name="Jeffries C.D."/>
            <person name="Brettin T."/>
            <person name="Goker M."/>
            <person name="Beck B."/>
            <person name="Bristow J."/>
            <person name="Eisen J.A."/>
            <person name="Markowitz V."/>
            <person name="Hugenholtz P."/>
            <person name="Kyrpides N.C."/>
            <person name="Klenk H.P."/>
            <person name="Chen F."/>
        </authorList>
    </citation>
    <scope>NUCLEOTIDE SEQUENCE [LARGE SCALE GENOMIC DNA]</scope>
    <source>
        <strain evidence="3">ATCC 33386 / NCTC 11300</strain>
    </source>
</reference>
<dbReference type="EMBL" id="CP001739">
    <property type="protein sequence ID" value="ACZ07553.1"/>
    <property type="molecule type" value="Genomic_DNA"/>
</dbReference>
<dbReference type="HOGENOM" id="CLU_049749_4_0_0"/>
<proteinExistence type="predicted"/>
<dbReference type="InterPro" id="IPR013216">
    <property type="entry name" value="Methyltransf_11"/>
</dbReference>
<dbReference type="GO" id="GO:0008757">
    <property type="term" value="F:S-adenosylmethionine-dependent methyltransferase activity"/>
    <property type="evidence" value="ECO:0007669"/>
    <property type="project" value="InterPro"/>
</dbReference>
<evidence type="ECO:0000313" key="3">
    <source>
        <dbReference type="Proteomes" id="UP000000845"/>
    </source>
</evidence>
<dbReference type="CDD" id="cd02440">
    <property type="entry name" value="AdoMet_MTases"/>
    <property type="match status" value="1"/>
</dbReference>
<dbReference type="PANTHER" id="PTHR43861">
    <property type="entry name" value="TRANS-ACONITATE 2-METHYLTRANSFERASE-RELATED"/>
    <property type="match status" value="1"/>
</dbReference>
<dbReference type="KEGG" id="str:Sterm_0681"/>
<keyword evidence="3" id="KW-1185">Reference proteome</keyword>
<dbReference type="Gene3D" id="3.40.50.150">
    <property type="entry name" value="Vaccinia Virus protein VP39"/>
    <property type="match status" value="1"/>
</dbReference>
<gene>
    <name evidence="2" type="ordered locus">Sterm_0681</name>
</gene>
<dbReference type="STRING" id="526218.Sterm_0681"/>
<dbReference type="InterPro" id="IPR029063">
    <property type="entry name" value="SAM-dependent_MTases_sf"/>
</dbReference>
<accession>D1APX5</accession>
<dbReference type="eggNOG" id="COG2226">
    <property type="taxonomic scope" value="Bacteria"/>
</dbReference>
<dbReference type="SUPFAM" id="SSF53335">
    <property type="entry name" value="S-adenosyl-L-methionine-dependent methyltransferases"/>
    <property type="match status" value="1"/>
</dbReference>
<dbReference type="PANTHER" id="PTHR43861:SF1">
    <property type="entry name" value="TRANS-ACONITATE 2-METHYLTRANSFERASE"/>
    <property type="match status" value="1"/>
</dbReference>
<dbReference type="Pfam" id="PF08241">
    <property type="entry name" value="Methyltransf_11"/>
    <property type="match status" value="1"/>
</dbReference>
<dbReference type="GO" id="GO:0032259">
    <property type="term" value="P:methylation"/>
    <property type="evidence" value="ECO:0007669"/>
    <property type="project" value="UniProtKB-KW"/>
</dbReference>
<keyword evidence="2" id="KW-0489">Methyltransferase</keyword>
<name>D1APX5_SEBTE</name>